<dbReference type="AlphaFoldDB" id="A0A9X3RI27"/>
<keyword evidence="2" id="KW-1185">Reference proteome</keyword>
<evidence type="ECO:0000313" key="1">
    <source>
        <dbReference type="EMBL" id="MCZ9292909.1"/>
    </source>
</evidence>
<gene>
    <name evidence="1" type="ORF">L8U60_00215</name>
</gene>
<dbReference type="Proteomes" id="UP001146468">
    <property type="component" value="Unassembled WGS sequence"/>
</dbReference>
<comment type="caution">
    <text evidence="1">The sequence shown here is derived from an EMBL/GenBank/DDBJ whole genome shotgun (WGS) entry which is preliminary data.</text>
</comment>
<dbReference type="EMBL" id="JAKMUS010000001">
    <property type="protein sequence ID" value="MCZ9292909.1"/>
    <property type="molecule type" value="Genomic_DNA"/>
</dbReference>
<evidence type="ECO:0000313" key="2">
    <source>
        <dbReference type="Proteomes" id="UP001146468"/>
    </source>
</evidence>
<dbReference type="RefSeq" id="WP_269964381.1">
    <property type="nucleotide sequence ID" value="NZ_JAKMUS010000001.1"/>
</dbReference>
<name>A0A9X3RI27_9CORY</name>
<organism evidence="1 2">
    <name type="scientific">Corynebacterium meitnerae</name>
    <dbReference type="NCBI Taxonomy" id="2913498"/>
    <lineage>
        <taxon>Bacteria</taxon>
        <taxon>Bacillati</taxon>
        <taxon>Actinomycetota</taxon>
        <taxon>Actinomycetes</taxon>
        <taxon>Mycobacteriales</taxon>
        <taxon>Corynebacteriaceae</taxon>
        <taxon>Corynebacterium</taxon>
    </lineage>
</organism>
<proteinExistence type="predicted"/>
<reference evidence="1" key="1">
    <citation type="submission" date="2022-02" db="EMBL/GenBank/DDBJ databases">
        <title>Corynebacterium sp. from urogenital microbiome.</title>
        <authorList>
            <person name="Cappelli E.A."/>
            <person name="Ribeiro T.G."/>
            <person name="Peixe L."/>
        </authorList>
    </citation>
    <scope>NUCLEOTIDE SEQUENCE</scope>
    <source>
        <strain evidence="1">C8Ua_172</strain>
    </source>
</reference>
<sequence length="191" mass="21755">MGQLKNLLAKYNELDTDSKFARISDDIWGIGSLEEIKKEVDPETFTFHIIVNLIGGWKSDGWDYIFAEGYAVLPYVAGALNELGLMELKDQFDSTTAWLNEYFGNVGVDFLNFENGMDEKSHYDVINVLSNPRFKVEDETLNNISADDRKSVSKKYKTEIGKLEDISEKLWGYGAEEDGWKSVLDFISSHQ</sequence>
<accession>A0A9X3RI27</accession>
<protein>
    <submittedName>
        <fullName evidence="1">Uncharacterized protein</fullName>
    </submittedName>
</protein>